<evidence type="ECO:0000313" key="3">
    <source>
        <dbReference type="EMBL" id="CAE6749186.1"/>
    </source>
</evidence>
<dbReference type="PANTHER" id="PTHR43855">
    <property type="entry name" value="THIOSULFATE SULFURTRANSFERASE"/>
    <property type="match status" value="1"/>
</dbReference>
<organism evidence="3 4">
    <name type="scientific">Nitrospira defluvii</name>
    <dbReference type="NCBI Taxonomy" id="330214"/>
    <lineage>
        <taxon>Bacteria</taxon>
        <taxon>Pseudomonadati</taxon>
        <taxon>Nitrospirota</taxon>
        <taxon>Nitrospiria</taxon>
        <taxon>Nitrospirales</taxon>
        <taxon>Nitrospiraceae</taxon>
        <taxon>Nitrospira</taxon>
    </lineage>
</organism>
<keyword evidence="1" id="KW-0677">Repeat</keyword>
<dbReference type="InterPro" id="IPR036873">
    <property type="entry name" value="Rhodanese-like_dom_sf"/>
</dbReference>
<feature type="domain" description="Rhodanese" evidence="2">
    <location>
        <begin position="161"/>
        <end position="273"/>
    </location>
</feature>
<dbReference type="CDD" id="cd01449">
    <property type="entry name" value="TST_Repeat_2"/>
    <property type="match status" value="1"/>
</dbReference>
<dbReference type="InterPro" id="IPR001763">
    <property type="entry name" value="Rhodanese-like_dom"/>
</dbReference>
<reference evidence="3 4" key="1">
    <citation type="submission" date="2021-02" db="EMBL/GenBank/DDBJ databases">
        <authorList>
            <person name="Han P."/>
        </authorList>
    </citation>
    <scope>NUCLEOTIDE SEQUENCE [LARGE SCALE GENOMIC DNA]</scope>
    <source>
        <strain evidence="3">Candidatus Nitrospira sp. ZN2</strain>
    </source>
</reference>
<dbReference type="EMBL" id="CAJNBJ010000016">
    <property type="protein sequence ID" value="CAE6749186.1"/>
    <property type="molecule type" value="Genomic_DNA"/>
</dbReference>
<dbReference type="InterPro" id="IPR051126">
    <property type="entry name" value="Thiosulfate_sulfurtransferase"/>
</dbReference>
<proteinExistence type="predicted"/>
<name>A0ABM8RF65_9BACT</name>
<accession>A0ABM8RF65</accession>
<dbReference type="PROSITE" id="PS50206">
    <property type="entry name" value="RHODANESE_3"/>
    <property type="match status" value="2"/>
</dbReference>
<keyword evidence="4" id="KW-1185">Reference proteome</keyword>
<sequence>MQHPLLINCETLQTRLGQPGLVILDVRGRSTYEFGGHIPGAVHSTWHDYSDPDAVAKGLLDPNLKRIEARLQALGISQDSEVVIYSNPFDNWGDEGRMFWMLEYLGHKNLKVLDGGWVKWIEERRPFEHGAVRPKPGNFTVSPVDSAIILKDELKAIVRKPHPTTTIVDARSLEEYLGKEVSGIPRPGHIPGAVHVAWSGFLNPDATVKDLAAIHAQLDLKGLNPEHETVCYCTGGVRSGWLYFVLRLAGYGRLRNYPGSWWEWSRDFACPVEKDLLALQKLLGLSESQVPTGMRPS</sequence>
<evidence type="ECO:0000259" key="2">
    <source>
        <dbReference type="PROSITE" id="PS50206"/>
    </source>
</evidence>
<gene>
    <name evidence="3" type="ORF">NSPZN2_30085</name>
</gene>
<dbReference type="PANTHER" id="PTHR43855:SF1">
    <property type="entry name" value="THIOSULFATE SULFURTRANSFERASE"/>
    <property type="match status" value="1"/>
</dbReference>
<feature type="domain" description="Rhodanese" evidence="2">
    <location>
        <begin position="17"/>
        <end position="129"/>
    </location>
</feature>
<comment type="caution">
    <text evidence="3">The sequence shown here is derived from an EMBL/GenBank/DDBJ whole genome shotgun (WGS) entry which is preliminary data.</text>
</comment>
<dbReference type="SUPFAM" id="SSF52821">
    <property type="entry name" value="Rhodanese/Cell cycle control phosphatase"/>
    <property type="match status" value="2"/>
</dbReference>
<protein>
    <submittedName>
        <fullName evidence="3">Sulfur carrier protein TtuD</fullName>
    </submittedName>
</protein>
<dbReference type="Proteomes" id="UP000675880">
    <property type="component" value="Unassembled WGS sequence"/>
</dbReference>
<evidence type="ECO:0000256" key="1">
    <source>
        <dbReference type="ARBA" id="ARBA00022737"/>
    </source>
</evidence>
<dbReference type="RefSeq" id="WP_213042294.1">
    <property type="nucleotide sequence ID" value="NZ_CAJNBJ010000016.1"/>
</dbReference>
<dbReference type="Gene3D" id="3.40.250.10">
    <property type="entry name" value="Rhodanese-like domain"/>
    <property type="match status" value="2"/>
</dbReference>
<dbReference type="CDD" id="cd01448">
    <property type="entry name" value="TST_Repeat_1"/>
    <property type="match status" value="1"/>
</dbReference>
<evidence type="ECO:0000313" key="4">
    <source>
        <dbReference type="Proteomes" id="UP000675880"/>
    </source>
</evidence>
<dbReference type="Pfam" id="PF00581">
    <property type="entry name" value="Rhodanese"/>
    <property type="match status" value="2"/>
</dbReference>
<dbReference type="SMART" id="SM00450">
    <property type="entry name" value="RHOD"/>
    <property type="match status" value="2"/>
</dbReference>